<reference evidence="4" key="1">
    <citation type="journal article" date="2023" name="Commun. Biol.">
        <title>Genome analysis of Parmales, the sister group of diatoms, reveals the evolutionary specialization of diatoms from phago-mixotrophs to photoautotrophs.</title>
        <authorList>
            <person name="Ban H."/>
            <person name="Sato S."/>
            <person name="Yoshikawa S."/>
            <person name="Yamada K."/>
            <person name="Nakamura Y."/>
            <person name="Ichinomiya M."/>
            <person name="Sato N."/>
            <person name="Blanc-Mathieu R."/>
            <person name="Endo H."/>
            <person name="Kuwata A."/>
            <person name="Ogata H."/>
        </authorList>
    </citation>
    <scope>NUCLEOTIDE SEQUENCE [LARGE SCALE GENOMIC DNA]</scope>
    <source>
        <strain evidence="4">NIES 3701</strain>
    </source>
</reference>
<dbReference type="InterPro" id="IPR003123">
    <property type="entry name" value="VPS9"/>
</dbReference>
<dbReference type="InterPro" id="IPR037191">
    <property type="entry name" value="VPS9_dom_sf"/>
</dbReference>
<dbReference type="PANTHER" id="PTHR23101">
    <property type="entry name" value="RAB GDP/GTP EXCHANGE FACTOR"/>
    <property type="match status" value="1"/>
</dbReference>
<name>A0A9W7B511_9STRA</name>
<proteinExistence type="predicted"/>
<accession>A0A9W7B511</accession>
<dbReference type="GO" id="GO:0030139">
    <property type="term" value="C:endocytic vesicle"/>
    <property type="evidence" value="ECO:0007669"/>
    <property type="project" value="TreeGrafter"/>
</dbReference>
<evidence type="ECO:0000256" key="1">
    <source>
        <dbReference type="SAM" id="MobiDB-lite"/>
    </source>
</evidence>
<dbReference type="EMBL" id="BRXY01000240">
    <property type="protein sequence ID" value="GMH80019.1"/>
    <property type="molecule type" value="Genomic_DNA"/>
</dbReference>
<feature type="compositionally biased region" description="Low complexity" evidence="1">
    <location>
        <begin position="128"/>
        <end position="148"/>
    </location>
</feature>
<dbReference type="PANTHER" id="PTHR23101:SF25">
    <property type="entry name" value="GTPASE-ACTIVATING PROTEIN AND VPS9 DOMAIN-CONTAINING PROTEIN 1"/>
    <property type="match status" value="1"/>
</dbReference>
<feature type="region of interest" description="Disordered" evidence="1">
    <location>
        <begin position="128"/>
        <end position="151"/>
    </location>
</feature>
<dbReference type="GO" id="GO:0005829">
    <property type="term" value="C:cytosol"/>
    <property type="evidence" value="ECO:0007669"/>
    <property type="project" value="TreeGrafter"/>
</dbReference>
<dbReference type="GO" id="GO:0016192">
    <property type="term" value="P:vesicle-mediated transport"/>
    <property type="evidence" value="ECO:0007669"/>
    <property type="project" value="InterPro"/>
</dbReference>
<dbReference type="AlphaFoldDB" id="A0A9W7B511"/>
<dbReference type="Gene3D" id="1.20.1050.80">
    <property type="entry name" value="VPS9 domain"/>
    <property type="match status" value="1"/>
</dbReference>
<feature type="region of interest" description="Disordered" evidence="1">
    <location>
        <begin position="1"/>
        <end position="94"/>
    </location>
</feature>
<feature type="compositionally biased region" description="Pro residues" evidence="1">
    <location>
        <begin position="79"/>
        <end position="93"/>
    </location>
</feature>
<feature type="domain" description="VPS9" evidence="2">
    <location>
        <begin position="405"/>
        <end position="544"/>
    </location>
</feature>
<keyword evidence="4" id="KW-1185">Reference proteome</keyword>
<dbReference type="Gene3D" id="1.10.246.120">
    <property type="match status" value="1"/>
</dbReference>
<feature type="region of interest" description="Disordered" evidence="1">
    <location>
        <begin position="176"/>
        <end position="217"/>
    </location>
</feature>
<gene>
    <name evidence="3" type="ORF">TrST_g2824</name>
</gene>
<organism evidence="3 4">
    <name type="scientific">Triparma strigata</name>
    <dbReference type="NCBI Taxonomy" id="1606541"/>
    <lineage>
        <taxon>Eukaryota</taxon>
        <taxon>Sar</taxon>
        <taxon>Stramenopiles</taxon>
        <taxon>Ochrophyta</taxon>
        <taxon>Bolidophyceae</taxon>
        <taxon>Parmales</taxon>
        <taxon>Triparmaceae</taxon>
        <taxon>Triparma</taxon>
    </lineage>
</organism>
<evidence type="ECO:0000259" key="2">
    <source>
        <dbReference type="PROSITE" id="PS51205"/>
    </source>
</evidence>
<protein>
    <recommendedName>
        <fullName evidence="2">VPS9 domain-containing protein</fullName>
    </recommendedName>
</protein>
<evidence type="ECO:0000313" key="3">
    <source>
        <dbReference type="EMBL" id="GMH80019.1"/>
    </source>
</evidence>
<dbReference type="GO" id="GO:0031267">
    <property type="term" value="F:small GTPase binding"/>
    <property type="evidence" value="ECO:0007669"/>
    <property type="project" value="TreeGrafter"/>
</dbReference>
<feature type="compositionally biased region" description="Low complexity" evidence="1">
    <location>
        <begin position="45"/>
        <end position="57"/>
    </location>
</feature>
<sequence>MPAGGELAAKLLRARQRSAEFEGDSSPGSTPLSESDEAQSKPTDSSARSSALASSSSFTFNDSDGEDDVDLAALSSTPTSPPLPPAPRLPPSSPAAVTIKTLQSENKKLLNLLKEKDSEIRRLKNKLSAALSNNNSNAPSSRNRTNTTDRYNKVLGDRLSVMGLNADSLTIEDFVEQPDSNDSNGKNDDIFKSPGGLAKPSTTKPAAGGGLFDDDGDDEDMYSYKSTSNTYISKINSLTGAGSTADNPDADVSEVSNSRSSNLDKYGLNSDPTTETQSDLFSQPARQQQAQKKDLTYKEFLERLMLPDSADLVDFIRRFVGSILGPNGDGTPPPKNAPSVDYEFYGSREIKDRCAGFGYHMECTFETHPAWKEVGDAGLSSARNCLEKYVMTKIADLAFKEVIDDEADKQIQQRCKELSFITPAMLEVKEEICNETVFELAQDELKKINSYRAPGDKISCVTRACSLIFSAFKFGNGSAAGADEFLPVFICVVLGANVPRLISNCEYIEAYTNRNTLMTKSGYCFCNLRSAIEFILTADSSVLNIEKEEFDRLVQENK</sequence>
<feature type="compositionally biased region" description="Polar residues" evidence="1">
    <location>
        <begin position="254"/>
        <end position="263"/>
    </location>
</feature>
<dbReference type="PROSITE" id="PS51205">
    <property type="entry name" value="VPS9"/>
    <property type="match status" value="1"/>
</dbReference>
<feature type="region of interest" description="Disordered" evidence="1">
    <location>
        <begin position="241"/>
        <end position="286"/>
    </location>
</feature>
<dbReference type="InterPro" id="IPR045046">
    <property type="entry name" value="Vps9-like"/>
</dbReference>
<dbReference type="OrthoDB" id="300289at2759"/>
<dbReference type="Proteomes" id="UP001165085">
    <property type="component" value="Unassembled WGS sequence"/>
</dbReference>
<dbReference type="SMART" id="SM00167">
    <property type="entry name" value="VPS9"/>
    <property type="match status" value="1"/>
</dbReference>
<comment type="caution">
    <text evidence="3">The sequence shown here is derived from an EMBL/GenBank/DDBJ whole genome shotgun (WGS) entry which is preliminary data.</text>
</comment>
<feature type="compositionally biased region" description="Polar residues" evidence="1">
    <location>
        <begin position="270"/>
        <end position="286"/>
    </location>
</feature>
<evidence type="ECO:0000313" key="4">
    <source>
        <dbReference type="Proteomes" id="UP001165085"/>
    </source>
</evidence>
<dbReference type="GO" id="GO:0005085">
    <property type="term" value="F:guanyl-nucleotide exchange factor activity"/>
    <property type="evidence" value="ECO:0007669"/>
    <property type="project" value="InterPro"/>
</dbReference>
<dbReference type="Pfam" id="PF02204">
    <property type="entry name" value="VPS9"/>
    <property type="match status" value="1"/>
</dbReference>
<dbReference type="SUPFAM" id="SSF109993">
    <property type="entry name" value="VPS9 domain"/>
    <property type="match status" value="1"/>
</dbReference>